<name>A0AA88YEC1_PINIB</name>
<evidence type="ECO:0000313" key="4">
    <source>
        <dbReference type="Proteomes" id="UP001186944"/>
    </source>
</evidence>
<accession>A0AA88YEC1</accession>
<feature type="transmembrane region" description="Helical" evidence="2">
    <location>
        <begin position="27"/>
        <end position="49"/>
    </location>
</feature>
<evidence type="ECO:0000256" key="1">
    <source>
        <dbReference type="SAM" id="MobiDB-lite"/>
    </source>
</evidence>
<feature type="compositionally biased region" description="Basic and acidic residues" evidence="1">
    <location>
        <begin position="84"/>
        <end position="93"/>
    </location>
</feature>
<keyword evidence="2" id="KW-1133">Transmembrane helix</keyword>
<dbReference type="AlphaFoldDB" id="A0AA88YEC1"/>
<proteinExistence type="predicted"/>
<organism evidence="3 4">
    <name type="scientific">Pinctada imbricata</name>
    <name type="common">Atlantic pearl-oyster</name>
    <name type="synonym">Pinctada martensii</name>
    <dbReference type="NCBI Taxonomy" id="66713"/>
    <lineage>
        <taxon>Eukaryota</taxon>
        <taxon>Metazoa</taxon>
        <taxon>Spiralia</taxon>
        <taxon>Lophotrochozoa</taxon>
        <taxon>Mollusca</taxon>
        <taxon>Bivalvia</taxon>
        <taxon>Autobranchia</taxon>
        <taxon>Pteriomorphia</taxon>
        <taxon>Pterioida</taxon>
        <taxon>Pterioidea</taxon>
        <taxon>Pteriidae</taxon>
        <taxon>Pinctada</taxon>
    </lineage>
</organism>
<keyword evidence="2" id="KW-0472">Membrane</keyword>
<feature type="region of interest" description="Disordered" evidence="1">
    <location>
        <begin position="58"/>
        <end position="93"/>
    </location>
</feature>
<protein>
    <submittedName>
        <fullName evidence="3">Uncharacterized protein</fullName>
    </submittedName>
</protein>
<dbReference type="Proteomes" id="UP001186944">
    <property type="component" value="Unassembled WGS sequence"/>
</dbReference>
<dbReference type="EMBL" id="VSWD01000005">
    <property type="protein sequence ID" value="KAK3103198.1"/>
    <property type="molecule type" value="Genomic_DNA"/>
</dbReference>
<gene>
    <name evidence="3" type="ORF">FSP39_017278</name>
</gene>
<feature type="compositionally biased region" description="Basic and acidic residues" evidence="1">
    <location>
        <begin position="59"/>
        <end position="68"/>
    </location>
</feature>
<evidence type="ECO:0000256" key="2">
    <source>
        <dbReference type="SAM" id="Phobius"/>
    </source>
</evidence>
<reference evidence="3" key="1">
    <citation type="submission" date="2019-08" db="EMBL/GenBank/DDBJ databases">
        <title>The improved chromosome-level genome for the pearl oyster Pinctada fucata martensii using PacBio sequencing and Hi-C.</title>
        <authorList>
            <person name="Zheng Z."/>
        </authorList>
    </citation>
    <scope>NUCLEOTIDE SEQUENCE</scope>
    <source>
        <strain evidence="3">ZZ-2019</strain>
        <tissue evidence="3">Adductor muscle</tissue>
    </source>
</reference>
<evidence type="ECO:0000313" key="3">
    <source>
        <dbReference type="EMBL" id="KAK3103198.1"/>
    </source>
</evidence>
<sequence>MVMAALIYLDKELVTGMSVGSTVDYGIAADVLIFVAGLSYTPGVVLLFMEMKKAAKVTQESDGKDDTAGKTTEMKVTVTPPEEESAKDKKAKI</sequence>
<comment type="caution">
    <text evidence="3">The sequence shown here is derived from an EMBL/GenBank/DDBJ whole genome shotgun (WGS) entry which is preliminary data.</text>
</comment>
<keyword evidence="2" id="KW-0812">Transmembrane</keyword>
<keyword evidence="4" id="KW-1185">Reference proteome</keyword>